<dbReference type="Pfam" id="PF00106">
    <property type="entry name" value="adh_short"/>
    <property type="match status" value="1"/>
</dbReference>
<dbReference type="PRINTS" id="PR00081">
    <property type="entry name" value="GDHRDH"/>
</dbReference>
<organism evidence="1 2">
    <name type="scientific">Steinernema glaseri</name>
    <dbReference type="NCBI Taxonomy" id="37863"/>
    <lineage>
        <taxon>Eukaryota</taxon>
        <taxon>Metazoa</taxon>
        <taxon>Ecdysozoa</taxon>
        <taxon>Nematoda</taxon>
        <taxon>Chromadorea</taxon>
        <taxon>Rhabditida</taxon>
        <taxon>Tylenchina</taxon>
        <taxon>Panagrolaimomorpha</taxon>
        <taxon>Strongyloidoidea</taxon>
        <taxon>Steinernematidae</taxon>
        <taxon>Steinernema</taxon>
    </lineage>
</organism>
<reference evidence="2" key="1">
    <citation type="submission" date="2016-11" db="UniProtKB">
        <authorList>
            <consortium name="WormBaseParasite"/>
        </authorList>
    </citation>
    <scope>IDENTIFICATION</scope>
</reference>
<dbReference type="Proteomes" id="UP000095287">
    <property type="component" value="Unplaced"/>
</dbReference>
<dbReference type="WBParaSite" id="L893_g16097.t1">
    <property type="protein sequence ID" value="L893_g16097.t1"/>
    <property type="gene ID" value="L893_g16097"/>
</dbReference>
<sequence length="237" mass="25826">MGRFDGKVVIVTGSSSGIGQATAIMYAKEGAHVTITGRNEERLEATKEKMVEHGASADHVLVVIGNVQEEECAQRLVNETIAKWNRIDILVNNAGVTVKPDVDPDSLETFDYIFSINLRGFRPQGFFGLISSSSELSSSQSSCFLISSPAKGTSFPPGFTKTSIFTRHRPHEDEGAVLQEFEDNYISQIVPMNRMATSEEIGESILFLTSEKASYITGTTLVVDGGFCVLTQDTGRF</sequence>
<dbReference type="PANTHER" id="PTHR43975">
    <property type="entry name" value="ZGC:101858"/>
    <property type="match status" value="1"/>
</dbReference>
<dbReference type="SUPFAM" id="SSF51735">
    <property type="entry name" value="NAD(P)-binding Rossmann-fold domains"/>
    <property type="match status" value="1"/>
</dbReference>
<evidence type="ECO:0000313" key="2">
    <source>
        <dbReference type="WBParaSite" id="L893_g16097.t1"/>
    </source>
</evidence>
<accession>A0A1I7YG82</accession>
<dbReference type="InterPro" id="IPR036291">
    <property type="entry name" value="NAD(P)-bd_dom_sf"/>
</dbReference>
<dbReference type="Pfam" id="PF13561">
    <property type="entry name" value="adh_short_C2"/>
    <property type="match status" value="1"/>
</dbReference>
<dbReference type="Gene3D" id="3.40.50.720">
    <property type="entry name" value="NAD(P)-binding Rossmann-like Domain"/>
    <property type="match status" value="2"/>
</dbReference>
<evidence type="ECO:0000313" key="1">
    <source>
        <dbReference type="Proteomes" id="UP000095287"/>
    </source>
</evidence>
<name>A0A1I7YG82_9BILA</name>
<protein>
    <submittedName>
        <fullName evidence="2">3-oxoacyl-[acyl-carrier-protein] reductase</fullName>
    </submittedName>
</protein>
<keyword evidence="1" id="KW-1185">Reference proteome</keyword>
<dbReference type="AlphaFoldDB" id="A0A1I7YG82"/>
<dbReference type="PANTHER" id="PTHR43975:SF2">
    <property type="entry name" value="EG:BACR7A4.14 PROTEIN-RELATED"/>
    <property type="match status" value="1"/>
</dbReference>
<dbReference type="InterPro" id="IPR002347">
    <property type="entry name" value="SDR_fam"/>
</dbReference>
<proteinExistence type="predicted"/>